<dbReference type="GO" id="GO:0000139">
    <property type="term" value="C:Golgi membrane"/>
    <property type="evidence" value="ECO:0007669"/>
    <property type="project" value="UniProtKB-SubCell"/>
</dbReference>
<keyword evidence="12" id="KW-0072">Autophagy</keyword>
<evidence type="ECO:0000256" key="8">
    <source>
        <dbReference type="ARBA" id="ARBA00022692"/>
    </source>
</evidence>
<keyword evidence="15 18" id="KW-0472">Membrane</keyword>
<keyword evidence="13" id="KW-0333">Golgi apparatus</keyword>
<keyword evidence="7" id="KW-0813">Transport</keyword>
<dbReference type="EMBL" id="JAKMXF010000312">
    <property type="protein sequence ID" value="KAI6650279.1"/>
    <property type="molecule type" value="Genomic_DNA"/>
</dbReference>
<evidence type="ECO:0000256" key="6">
    <source>
        <dbReference type="ARBA" id="ARBA00013776"/>
    </source>
</evidence>
<evidence type="ECO:0000313" key="21">
    <source>
        <dbReference type="Proteomes" id="UP001165289"/>
    </source>
</evidence>
<dbReference type="AlphaFoldDB" id="A0AAV7JNB9"/>
<dbReference type="GO" id="GO:0015031">
    <property type="term" value="P:protein transport"/>
    <property type="evidence" value="ECO:0007669"/>
    <property type="project" value="UniProtKB-KW"/>
</dbReference>
<comment type="caution">
    <text evidence="20">The sequence shown here is derived from an EMBL/GenBank/DDBJ whole genome shotgun (WGS) entry which is preliminary data.</text>
</comment>
<accession>A0AAV7JNB9</accession>
<dbReference type="InterPro" id="IPR044865">
    <property type="entry name" value="MRH_dom"/>
</dbReference>
<comment type="similarity">
    <text evidence="5">Belongs to the ATG27 family.</text>
</comment>
<evidence type="ECO:0000256" key="12">
    <source>
        <dbReference type="ARBA" id="ARBA00023006"/>
    </source>
</evidence>
<dbReference type="Gene3D" id="2.70.130.10">
    <property type="entry name" value="Mannose-6-phosphate receptor binding domain"/>
    <property type="match status" value="1"/>
</dbReference>
<dbReference type="GO" id="GO:0031966">
    <property type="term" value="C:mitochondrial membrane"/>
    <property type="evidence" value="ECO:0007669"/>
    <property type="project" value="UniProtKB-SubCell"/>
</dbReference>
<keyword evidence="8 18" id="KW-0812">Transmembrane</keyword>
<dbReference type="GO" id="GO:0006914">
    <property type="term" value="P:autophagy"/>
    <property type="evidence" value="ECO:0007669"/>
    <property type="project" value="UniProtKB-KW"/>
</dbReference>
<keyword evidence="16" id="KW-1015">Disulfide bond</keyword>
<name>A0AAV7JNB9_9METZ</name>
<keyword evidence="9" id="KW-0732">Signal</keyword>
<dbReference type="PANTHER" id="PTHR15071:SF0">
    <property type="entry name" value="MANNOSE 6-PHOSPHATE RECEPTOR-LIKE PROTEIN 1"/>
    <property type="match status" value="1"/>
</dbReference>
<dbReference type="GO" id="GO:0010008">
    <property type="term" value="C:endosome membrane"/>
    <property type="evidence" value="ECO:0007669"/>
    <property type="project" value="UniProtKB-SubCell"/>
</dbReference>
<evidence type="ECO:0000256" key="4">
    <source>
        <dbReference type="ARBA" id="ARBA00004472"/>
    </source>
</evidence>
<evidence type="ECO:0000256" key="5">
    <source>
        <dbReference type="ARBA" id="ARBA00005363"/>
    </source>
</evidence>
<evidence type="ECO:0000256" key="10">
    <source>
        <dbReference type="ARBA" id="ARBA00022927"/>
    </source>
</evidence>
<evidence type="ECO:0000256" key="17">
    <source>
        <dbReference type="ARBA" id="ARBA00023329"/>
    </source>
</evidence>
<evidence type="ECO:0000259" key="19">
    <source>
        <dbReference type="PROSITE" id="PS51914"/>
    </source>
</evidence>
<keyword evidence="21" id="KW-1185">Reference proteome</keyword>
<keyword evidence="11 18" id="KW-1133">Transmembrane helix</keyword>
<dbReference type="InterPro" id="IPR009011">
    <property type="entry name" value="Man6P_isomerase_rcpt-bd_dom_sf"/>
</dbReference>
<reference evidence="20 21" key="1">
    <citation type="journal article" date="2023" name="BMC Biol.">
        <title>The compact genome of the sponge Oopsacas minuta (Hexactinellida) is lacking key metazoan core genes.</title>
        <authorList>
            <person name="Santini S."/>
            <person name="Schenkelaars Q."/>
            <person name="Jourda C."/>
            <person name="Duchesne M."/>
            <person name="Belahbib H."/>
            <person name="Rocher C."/>
            <person name="Selva M."/>
            <person name="Riesgo A."/>
            <person name="Vervoort M."/>
            <person name="Leys S.P."/>
            <person name="Kodjabachian L."/>
            <person name="Le Bivic A."/>
            <person name="Borchiellini C."/>
            <person name="Claverie J.M."/>
            <person name="Renard E."/>
        </authorList>
    </citation>
    <scope>NUCLEOTIDE SEQUENCE [LARGE SCALE GENOMIC DNA]</scope>
    <source>
        <strain evidence="20">SPO-2</strain>
    </source>
</reference>
<evidence type="ECO:0000256" key="11">
    <source>
        <dbReference type="ARBA" id="ARBA00022989"/>
    </source>
</evidence>
<dbReference type="Pfam" id="PF09451">
    <property type="entry name" value="ATG27"/>
    <property type="match status" value="1"/>
</dbReference>
<evidence type="ECO:0000256" key="2">
    <source>
        <dbReference type="ARBA" id="ARBA00004358"/>
    </source>
</evidence>
<keyword evidence="17" id="KW-0968">Cytoplasmic vesicle</keyword>
<feature type="domain" description="MRH" evidence="19">
    <location>
        <begin position="1"/>
        <end position="129"/>
    </location>
</feature>
<comment type="subcellular location">
    <subcellularLocation>
        <location evidence="2">Cytoplasmic vesicle membrane</location>
        <topology evidence="2">Single-pass type I membrane protein</topology>
    </subcellularLocation>
    <subcellularLocation>
        <location evidence="3">Golgi apparatus membrane</location>
    </subcellularLocation>
    <subcellularLocation>
        <location evidence="1">Mitochondrion membrane</location>
        <topology evidence="1">Single-pass membrane protein</topology>
    </subcellularLocation>
    <subcellularLocation>
        <location evidence="4">Preautophagosomal structure membrane</location>
        <topology evidence="4">Single-pass type I membrane protein</topology>
    </subcellularLocation>
</comment>
<evidence type="ECO:0000256" key="15">
    <source>
        <dbReference type="ARBA" id="ARBA00023136"/>
    </source>
</evidence>
<dbReference type="SUPFAM" id="SSF50911">
    <property type="entry name" value="Mannose 6-phosphate receptor domain"/>
    <property type="match status" value="1"/>
</dbReference>
<keyword evidence="10" id="KW-0653">Protein transport</keyword>
<evidence type="ECO:0000256" key="9">
    <source>
        <dbReference type="ARBA" id="ARBA00022729"/>
    </source>
</evidence>
<evidence type="ECO:0000313" key="20">
    <source>
        <dbReference type="EMBL" id="KAI6650279.1"/>
    </source>
</evidence>
<feature type="transmembrane region" description="Helical" evidence="18">
    <location>
        <begin position="145"/>
        <end position="172"/>
    </location>
</feature>
<dbReference type="InterPro" id="IPR018939">
    <property type="entry name" value="Autophagy-rel_prot_27"/>
</dbReference>
<evidence type="ECO:0000256" key="14">
    <source>
        <dbReference type="ARBA" id="ARBA00023128"/>
    </source>
</evidence>
<evidence type="ECO:0000256" key="18">
    <source>
        <dbReference type="SAM" id="Phobius"/>
    </source>
</evidence>
<dbReference type="GO" id="GO:0034045">
    <property type="term" value="C:phagophore assembly site membrane"/>
    <property type="evidence" value="ECO:0007669"/>
    <property type="project" value="UniProtKB-SubCell"/>
</dbReference>
<evidence type="ECO:0000256" key="1">
    <source>
        <dbReference type="ARBA" id="ARBA00004304"/>
    </source>
</evidence>
<protein>
    <recommendedName>
        <fullName evidence="6">Autophagy-related protein 27</fullName>
    </recommendedName>
</protein>
<evidence type="ECO:0000256" key="3">
    <source>
        <dbReference type="ARBA" id="ARBA00004394"/>
    </source>
</evidence>
<dbReference type="PANTHER" id="PTHR15071">
    <property type="entry name" value="MANNOSE-6-PHOSPHATE RECEPTOR FAMILY MEMBER"/>
    <property type="match status" value="1"/>
</dbReference>
<gene>
    <name evidence="20" type="ORF">LOD99_5958</name>
</gene>
<dbReference type="Proteomes" id="UP001165289">
    <property type="component" value="Unassembled WGS sequence"/>
</dbReference>
<evidence type="ECO:0000256" key="7">
    <source>
        <dbReference type="ARBA" id="ARBA00022448"/>
    </source>
</evidence>
<evidence type="ECO:0000256" key="16">
    <source>
        <dbReference type="ARBA" id="ARBA00023157"/>
    </source>
</evidence>
<evidence type="ECO:0000256" key="13">
    <source>
        <dbReference type="ARBA" id="ARBA00023034"/>
    </source>
</evidence>
<keyword evidence="14" id="KW-0496">Mitochondrion</keyword>
<sequence>MSLHGKRFNKESYVETLGSDKNTYRYYPCGVDKNWEGGCTTASTICQYSAADGLYHSIGETNTFQVIEAVGDGDKPYIKFMYTGGTDDRESNVKIICEPKSTQDTLVFLGEFTTKTYDIEMTTAKICPNANPTPSGGGGGPDIPALFILVLLVLFLATITYIVVGVLLMVFWKGARGLEVIPNLSFWKDFPFLFKDGVLFSFAYIPAARSRIGGEKSYSQLK</sequence>
<organism evidence="20 21">
    <name type="scientific">Oopsacas minuta</name>
    <dbReference type="NCBI Taxonomy" id="111878"/>
    <lineage>
        <taxon>Eukaryota</taxon>
        <taxon>Metazoa</taxon>
        <taxon>Porifera</taxon>
        <taxon>Hexactinellida</taxon>
        <taxon>Hexasterophora</taxon>
        <taxon>Lyssacinosida</taxon>
        <taxon>Leucopsacidae</taxon>
        <taxon>Oopsacas</taxon>
    </lineage>
</organism>
<dbReference type="PROSITE" id="PS51914">
    <property type="entry name" value="MRH"/>
    <property type="match status" value="1"/>
</dbReference>
<proteinExistence type="inferred from homology"/>